<protein>
    <recommendedName>
        <fullName evidence="4 5">4-nitrophenylphosphatase</fullName>
        <shortName evidence="5">PNPPase</shortName>
        <ecNumber evidence="3 5">3.1.3.41</ecNumber>
    </recommendedName>
</protein>
<feature type="binding site" evidence="8">
    <location>
        <position position="248"/>
    </location>
    <ligand>
        <name>Mg(2+)</name>
        <dbReference type="ChEBI" id="CHEBI:18420"/>
    </ligand>
</feature>
<accession>A0A2N0SKD7</accession>
<dbReference type="FunFam" id="3.40.50.1000:FF:000039">
    <property type="entry name" value="Phosphoglycolate phosphatase"/>
    <property type="match status" value="1"/>
</dbReference>
<feature type="binding site" evidence="8">
    <location>
        <position position="28"/>
    </location>
    <ligand>
        <name>Mg(2+)</name>
        <dbReference type="ChEBI" id="CHEBI:18420"/>
    </ligand>
</feature>
<evidence type="ECO:0000256" key="4">
    <source>
        <dbReference type="ARBA" id="ARBA00069197"/>
    </source>
</evidence>
<dbReference type="Gene3D" id="3.40.50.1000">
    <property type="entry name" value="HAD superfamily/HAD-like"/>
    <property type="match status" value="2"/>
</dbReference>
<proteinExistence type="predicted"/>
<keyword evidence="8" id="KW-0479">Metal-binding</keyword>
<reference evidence="9 12" key="2">
    <citation type="submission" date="2017-09" db="EMBL/GenBank/DDBJ databases">
        <title>Extensive intraspecific genome diversity in a model arbuscular mycorrhizal fungus.</title>
        <authorList>
            <person name="Chen E.C."/>
            <person name="Morin E."/>
            <person name="Beaudet D."/>
            <person name="Noel J."/>
            <person name="Ndikumana S."/>
            <person name="Charron P."/>
            <person name="St-Onge C."/>
            <person name="Giorgi J."/>
            <person name="Grigoriev I.V."/>
            <person name="Roux C."/>
            <person name="Martin F.M."/>
            <person name="Corradi N."/>
        </authorList>
    </citation>
    <scope>NUCLEOTIDE SEQUENCE [LARGE SCALE GENOMIC DNA]</scope>
    <source>
        <strain evidence="9 12">A5</strain>
    </source>
</reference>
<dbReference type="NCBIfam" id="TIGR01452">
    <property type="entry name" value="PGP_euk"/>
    <property type="match status" value="1"/>
</dbReference>
<dbReference type="InterPro" id="IPR006349">
    <property type="entry name" value="PGP_euk"/>
</dbReference>
<feature type="binding site" evidence="8">
    <location>
        <position position="26"/>
    </location>
    <ligand>
        <name>Mg(2+)</name>
        <dbReference type="ChEBI" id="CHEBI:18420"/>
    </ligand>
</feature>
<comment type="cofactor">
    <cofactor evidence="8">
        <name>Mg(2+)</name>
        <dbReference type="ChEBI" id="CHEBI:18420"/>
    </cofactor>
    <text evidence="8">Divalent metal ions. Mg(2+) is the most effective.</text>
</comment>
<dbReference type="Pfam" id="PF13242">
    <property type="entry name" value="Hydrolase_like"/>
    <property type="match status" value="1"/>
</dbReference>
<dbReference type="Proteomes" id="UP000232722">
    <property type="component" value="Unassembled WGS sequence"/>
</dbReference>
<dbReference type="VEuPathDB" id="FungiDB:FUN_024075"/>
<comment type="caution">
    <text evidence="10">The sequence shown here is derived from an EMBL/GenBank/DDBJ whole genome shotgun (WGS) entry which is preliminary data.</text>
</comment>
<gene>
    <name evidence="10" type="ORF">RhiirA1_435831</name>
    <name evidence="9" type="ORF">RhiirA5_305614</name>
</gene>
<dbReference type="EC" id="3.1.3.41" evidence="3 5"/>
<feature type="active site" description="Nucleophile" evidence="6">
    <location>
        <position position="26"/>
    </location>
</feature>
<evidence type="ECO:0000256" key="2">
    <source>
        <dbReference type="ARBA" id="ARBA00050247"/>
    </source>
</evidence>
<evidence type="ECO:0000256" key="8">
    <source>
        <dbReference type="PIRSR" id="PIRSR000915-3"/>
    </source>
</evidence>
<dbReference type="InterPro" id="IPR036412">
    <property type="entry name" value="HAD-like_sf"/>
</dbReference>
<dbReference type="InterPro" id="IPR023214">
    <property type="entry name" value="HAD_sf"/>
</dbReference>
<evidence type="ECO:0000313" key="9">
    <source>
        <dbReference type="EMBL" id="PKC16969.1"/>
    </source>
</evidence>
<sequence>MSKPVKLSNASDYEAFLDKYDTFLIDCDGVIWLENIVIPNLREVLSLLRKKGKNLLFVSNNSAKSRKGFKKTFEKLNIEIYDGEIFGSAYASAYYLKNIVKFPSDKKVYVVGDVGITEELESEGIRFAGAAEDVKFDSTDWTFANIKQDPEVGAVLCGFDININYLKYAKAYTYLHSNPECLFLLTNDDPTFPAGGSIFPAGGTIAAPLITALGRNPDAVLGKPNKPMLDCIVQKLSLNPERTCMIGDRLSTDILFGINGNLGTLLVLTGVAEEKDILAENARIIPDYYISSLGDIATLNT</sequence>
<evidence type="ECO:0000256" key="7">
    <source>
        <dbReference type="PIRSR" id="PIRSR000915-2"/>
    </source>
</evidence>
<dbReference type="GO" id="GO:0008967">
    <property type="term" value="F:phosphoglycolate phosphatase activity"/>
    <property type="evidence" value="ECO:0007669"/>
    <property type="project" value="TreeGrafter"/>
</dbReference>
<dbReference type="PIRSF" id="PIRSF000915">
    <property type="entry name" value="PGP-type_phosphatase"/>
    <property type="match status" value="1"/>
</dbReference>
<reference evidence="10 11" key="4">
    <citation type="submission" date="2017-10" db="EMBL/GenBank/DDBJ databases">
        <title>Genome analyses suggest a sexual origin of heterokaryosis in a supposedly ancient asexual fungus.</title>
        <authorList>
            <person name="Corradi N."/>
            <person name="Sedzielewska K."/>
            <person name="Noel J."/>
            <person name="Charron P."/>
            <person name="Farinelli L."/>
            <person name="Marton T."/>
            <person name="Kruger M."/>
            <person name="Pelin A."/>
            <person name="Brachmann A."/>
            <person name="Corradi N."/>
        </authorList>
    </citation>
    <scope>NUCLEOTIDE SEQUENCE [LARGE SCALE GENOMIC DNA]</scope>
    <source>
        <strain evidence="10 11">A1</strain>
    </source>
</reference>
<dbReference type="VEuPathDB" id="FungiDB:RhiirFUN_004679"/>
<dbReference type="PANTHER" id="PTHR19288:SF46">
    <property type="entry name" value="HALOACID DEHALOGENASE-LIKE HYDROLASE DOMAIN-CONTAINING PROTEIN 2"/>
    <property type="match status" value="1"/>
</dbReference>
<dbReference type="Pfam" id="PF13344">
    <property type="entry name" value="Hydrolase_6"/>
    <property type="match status" value="1"/>
</dbReference>
<keyword evidence="8" id="KW-0460">Magnesium</keyword>
<evidence type="ECO:0000256" key="1">
    <source>
        <dbReference type="ARBA" id="ARBA00022801"/>
    </source>
</evidence>
<evidence type="ECO:0000313" key="12">
    <source>
        <dbReference type="Proteomes" id="UP000232722"/>
    </source>
</evidence>
<dbReference type="EMBL" id="LLXH01000010">
    <property type="protein sequence ID" value="PKC76015.1"/>
    <property type="molecule type" value="Genomic_DNA"/>
</dbReference>
<evidence type="ECO:0000256" key="5">
    <source>
        <dbReference type="PIRNR" id="PIRNR000915"/>
    </source>
</evidence>
<dbReference type="AlphaFoldDB" id="A0A2N0SKD7"/>
<dbReference type="InterPro" id="IPR006357">
    <property type="entry name" value="HAD-SF_hydro_IIA"/>
</dbReference>
<evidence type="ECO:0000313" key="10">
    <source>
        <dbReference type="EMBL" id="PKC76015.1"/>
    </source>
</evidence>
<name>A0A2N0SKD7_9GLOM</name>
<feature type="binding site" evidence="7">
    <location>
        <position position="223"/>
    </location>
    <ligand>
        <name>substrate</name>
    </ligand>
</feature>
<feature type="active site" description="Proton donor" evidence="6">
    <location>
        <position position="28"/>
    </location>
</feature>
<keyword evidence="1 5" id="KW-0378">Hydrolase</keyword>
<evidence type="ECO:0000313" key="11">
    <source>
        <dbReference type="Proteomes" id="UP000232688"/>
    </source>
</evidence>
<dbReference type="VEuPathDB" id="FungiDB:RhiirA1_435831"/>
<reference evidence="9 12" key="1">
    <citation type="submission" date="2016-04" db="EMBL/GenBank/DDBJ databases">
        <title>Genome analyses suggest a sexual origin of heterokaryosis in a supposedly ancient asexual fungus.</title>
        <authorList>
            <person name="Ropars J."/>
            <person name="Sedzielewska K."/>
            <person name="Noel J."/>
            <person name="Charron P."/>
            <person name="Farinelli L."/>
            <person name="Marton T."/>
            <person name="Kruger M."/>
            <person name="Pelin A."/>
            <person name="Brachmann A."/>
            <person name="Corradi N."/>
        </authorList>
    </citation>
    <scope>NUCLEOTIDE SEQUENCE [LARGE SCALE GENOMIC DNA]</scope>
    <source>
        <strain evidence="9 12">A5</strain>
    </source>
</reference>
<comment type="catalytic activity">
    <reaction evidence="2 5">
        <text>4-nitrophenyl phosphate + H2O = 4-nitrophenol + phosphate + H(+)</text>
        <dbReference type="Rhea" id="RHEA:21664"/>
        <dbReference type="ChEBI" id="CHEBI:15377"/>
        <dbReference type="ChEBI" id="CHEBI:15378"/>
        <dbReference type="ChEBI" id="CHEBI:43474"/>
        <dbReference type="ChEBI" id="CHEBI:57917"/>
        <dbReference type="ChEBI" id="CHEBI:61146"/>
        <dbReference type="EC" id="3.1.3.41"/>
    </reaction>
</comment>
<dbReference type="GO" id="GO:0005737">
    <property type="term" value="C:cytoplasm"/>
    <property type="evidence" value="ECO:0007669"/>
    <property type="project" value="TreeGrafter"/>
</dbReference>
<dbReference type="EMBL" id="LLXJ01000029">
    <property type="protein sequence ID" value="PKC16969.1"/>
    <property type="molecule type" value="Genomic_DNA"/>
</dbReference>
<organism evidence="10 11">
    <name type="scientific">Rhizophagus irregularis</name>
    <dbReference type="NCBI Taxonomy" id="588596"/>
    <lineage>
        <taxon>Eukaryota</taxon>
        <taxon>Fungi</taxon>
        <taxon>Fungi incertae sedis</taxon>
        <taxon>Mucoromycota</taxon>
        <taxon>Glomeromycotina</taxon>
        <taxon>Glomeromycetes</taxon>
        <taxon>Glomerales</taxon>
        <taxon>Glomeraceae</taxon>
        <taxon>Rhizophagus</taxon>
    </lineage>
</organism>
<dbReference type="GO" id="GO:0004035">
    <property type="term" value="F:alkaline phosphatase activity"/>
    <property type="evidence" value="ECO:0007669"/>
    <property type="project" value="TreeGrafter"/>
</dbReference>
<dbReference type="Proteomes" id="UP000232688">
    <property type="component" value="Unassembled WGS sequence"/>
</dbReference>
<dbReference type="GO" id="GO:0046872">
    <property type="term" value="F:metal ion binding"/>
    <property type="evidence" value="ECO:0007669"/>
    <property type="project" value="UniProtKB-KW"/>
</dbReference>
<reference evidence="10 11" key="3">
    <citation type="submission" date="2017-10" db="EMBL/GenBank/DDBJ databases">
        <title>Extensive intraspecific genome diversity in a model arbuscular mycorrhizal fungus.</title>
        <authorList>
            <person name="Chen E.C.H."/>
            <person name="Morin E."/>
            <person name="Baudet D."/>
            <person name="Noel J."/>
            <person name="Ndikumana S."/>
            <person name="Charron P."/>
            <person name="St-Onge C."/>
            <person name="Giorgi J."/>
            <person name="Grigoriev I.V."/>
            <person name="Roux C."/>
            <person name="Martin F.M."/>
            <person name="Corradi N."/>
        </authorList>
    </citation>
    <scope>NUCLEOTIDE SEQUENCE [LARGE SCALE GENOMIC DNA]</scope>
    <source>
        <strain evidence="10 11">A1</strain>
    </source>
</reference>
<dbReference type="SUPFAM" id="SSF56784">
    <property type="entry name" value="HAD-like"/>
    <property type="match status" value="1"/>
</dbReference>
<evidence type="ECO:0000256" key="3">
    <source>
        <dbReference type="ARBA" id="ARBA00066659"/>
    </source>
</evidence>
<feature type="binding site" evidence="7">
    <location>
        <begin position="59"/>
        <end position="61"/>
    </location>
    <ligand>
        <name>substrate</name>
    </ligand>
</feature>
<dbReference type="NCBIfam" id="TIGR01460">
    <property type="entry name" value="HAD-SF-IIA"/>
    <property type="match status" value="1"/>
</dbReference>
<evidence type="ECO:0000256" key="6">
    <source>
        <dbReference type="PIRSR" id="PIRSR000915-1"/>
    </source>
</evidence>
<dbReference type="PANTHER" id="PTHR19288">
    <property type="entry name" value="4-NITROPHENYLPHOSPHATASE-RELATED"/>
    <property type="match status" value="1"/>
</dbReference>